<dbReference type="GO" id="GO:0008270">
    <property type="term" value="F:zinc ion binding"/>
    <property type="evidence" value="ECO:0007669"/>
    <property type="project" value="UniProtKB-KW"/>
</dbReference>
<dbReference type="SUPFAM" id="SSF52151">
    <property type="entry name" value="FabD/lysophospholipase-like"/>
    <property type="match status" value="1"/>
</dbReference>
<dbReference type="RefSeq" id="XP_008026775.1">
    <property type="nucleotide sequence ID" value="XM_008028584.1"/>
</dbReference>
<dbReference type="HOGENOM" id="CLU_003059_1_1_1"/>
<dbReference type="OrthoDB" id="194358at2759"/>
<dbReference type="Proteomes" id="UP000016935">
    <property type="component" value="Unassembled WGS sequence"/>
</dbReference>
<keyword evidence="3" id="KW-0862">Zinc</keyword>
<feature type="compositionally biased region" description="Basic and acidic residues" evidence="7">
    <location>
        <begin position="942"/>
        <end position="959"/>
    </location>
</feature>
<evidence type="ECO:0000256" key="6">
    <source>
        <dbReference type="PROSITE-ProRule" id="PRU01161"/>
    </source>
</evidence>
<feature type="active site" description="Proton acceptor" evidence="6">
    <location>
        <position position="659"/>
    </location>
</feature>
<evidence type="ECO:0000256" key="3">
    <source>
        <dbReference type="ARBA" id="ARBA00022833"/>
    </source>
</evidence>
<reference evidence="10 11" key="2">
    <citation type="journal article" date="2013" name="PLoS Genet.">
        <title>Comparative genome structure, secondary metabolite, and effector coding capacity across Cochliobolus pathogens.</title>
        <authorList>
            <person name="Condon B.J."/>
            <person name="Leng Y."/>
            <person name="Wu D."/>
            <person name="Bushley K.E."/>
            <person name="Ohm R.A."/>
            <person name="Otillar R."/>
            <person name="Martin J."/>
            <person name="Schackwitz W."/>
            <person name="Grimwood J."/>
            <person name="MohdZainudin N."/>
            <person name="Xue C."/>
            <person name="Wang R."/>
            <person name="Manning V.A."/>
            <person name="Dhillon B."/>
            <person name="Tu Z.J."/>
            <person name="Steffenson B.J."/>
            <person name="Salamov A."/>
            <person name="Sun H."/>
            <person name="Lowry S."/>
            <person name="LaButti K."/>
            <person name="Han J."/>
            <person name="Copeland A."/>
            <person name="Lindquist E."/>
            <person name="Barry K."/>
            <person name="Schmutz J."/>
            <person name="Baker S.E."/>
            <person name="Ciuffetti L.M."/>
            <person name="Grigoriev I.V."/>
            <person name="Zhong S."/>
            <person name="Turgeon B.G."/>
        </authorList>
    </citation>
    <scope>NUCLEOTIDE SEQUENCE [LARGE SCALE GENOMIC DNA]</scope>
    <source>
        <strain evidence="11">28A</strain>
    </source>
</reference>
<keyword evidence="1" id="KW-0479">Metal-binding</keyword>
<dbReference type="Pfam" id="PF01734">
    <property type="entry name" value="Patatin"/>
    <property type="match status" value="1"/>
</dbReference>
<keyword evidence="11" id="KW-1185">Reference proteome</keyword>
<dbReference type="PROSITE" id="PS51635">
    <property type="entry name" value="PNPLA"/>
    <property type="match status" value="1"/>
</dbReference>
<accession>R0IKG3</accession>
<comment type="caution">
    <text evidence="6">Lacks conserved residue(s) required for the propagation of feature annotation.</text>
</comment>
<dbReference type="EMBL" id="KB908670">
    <property type="protein sequence ID" value="EOA85585.1"/>
    <property type="molecule type" value="Genomic_DNA"/>
</dbReference>
<dbReference type="Gene3D" id="3.40.1090.10">
    <property type="entry name" value="Cytosolic phospholipase A2 catalytic domain"/>
    <property type="match status" value="1"/>
</dbReference>
<evidence type="ECO:0000259" key="8">
    <source>
        <dbReference type="PROSITE" id="PS50089"/>
    </source>
</evidence>
<dbReference type="CDD" id="cd07199">
    <property type="entry name" value="Pat17_PNPLA8_PNPLA9_like"/>
    <property type="match status" value="1"/>
</dbReference>
<evidence type="ECO:0000256" key="5">
    <source>
        <dbReference type="PROSITE-ProRule" id="PRU00175"/>
    </source>
</evidence>
<feature type="domain" description="PNPLA" evidence="9">
    <location>
        <begin position="454"/>
        <end position="672"/>
    </location>
</feature>
<evidence type="ECO:0000256" key="4">
    <source>
        <dbReference type="ARBA" id="ARBA00023098"/>
    </source>
</evidence>
<protein>
    <recommendedName>
        <fullName evidence="12">Patatin</fullName>
    </recommendedName>
</protein>
<evidence type="ECO:0000256" key="2">
    <source>
        <dbReference type="ARBA" id="ARBA00022771"/>
    </source>
</evidence>
<dbReference type="GO" id="GO:0019369">
    <property type="term" value="P:arachidonate metabolic process"/>
    <property type="evidence" value="ECO:0007669"/>
    <property type="project" value="TreeGrafter"/>
</dbReference>
<keyword evidence="6" id="KW-0378">Hydrolase</keyword>
<dbReference type="GO" id="GO:0016020">
    <property type="term" value="C:membrane"/>
    <property type="evidence" value="ECO:0007669"/>
    <property type="project" value="TreeGrafter"/>
</dbReference>
<sequence length="959" mass="106613">MNSCKHRAWLSIHGKDKFLLHCASTLNDIITGLDKPASKSPSLVVMFGSAAKGTLLANTFPTSKTCVNSRASHGVTLQLDPTTAFSDRPMLIAHEDISKRSTFVAEPAVALCHRQTTDTSIRGCGIRNMQHQVDPMVPWLEQVLNQEPSTAAHPRLLFIASPSEKRSEAAVKSCLVKILRARLKQPKFDISSHVSVYVKHTSIQTLTDRVKREVDTSRNERVRSYTLLNAVHFDILFRKACDHFVSNERTPFDMIAASRSHRPVSTRLPTYLSALFDSVDDLDETLEFAIPFMAGCLAVDNYAYDVPLFDPLKVFQTHYKSACIEAAGNKMLKSSRNGGDVVLLLRSELVSLIEQHFVQRSKILCPNPRMRLLADFRHWLMTRKLHRVCLACVQADPQHKLQCGHLVCENCLTAMGSCLESDPYLYQLSRCPLCSQASETSVRVKPATAGLRVLSIDGGGIRAAIPIQFLCALEKAIGLDMPIQEHFDLAYGTSSGGLVILALYGLGMRPEESFTLFKQLSTRIFRGRSQWGLGLAATVYTLVTSCRHGRFPASDIEDALAEIFGEATMLDLQYVSSIGARVGLPVVDAETLDTCLVTSYNGTSSRHGDERYTDMSTYRLLQSKDAASEIRIKDAARCTSAAPWYFTPYKMPGHSTFMDGGLSDNNPCMLAVQELQKMAPGLSRSDHFVSVGTGISTTKKVAKSSVYPSLLFGNSSLQQTAKHYLNENFDGDKRFALMRQILAISLPGGIAGIDEWLHRFNLPIEGELPDLSDVSAVESLAEAARAYFTADPTVRDLADAALALTFYFELQPGRMPVYERGSYTCYGMIRCRIPGVNPAFCQLLQMLDCLDANFQIQMQVNDSREPMSECLDRHGNFSKLVCLRVSSLDDELDIRLRLHEDRIHHISASPLTFKTLVDLQMLEWSALKEAQTATKVVSKKRRLDDSPLQADKRRRLDAT</sequence>
<evidence type="ECO:0000259" key="9">
    <source>
        <dbReference type="PROSITE" id="PS51635"/>
    </source>
</evidence>
<dbReference type="eggNOG" id="KOG0513">
    <property type="taxonomic scope" value="Eukaryota"/>
</dbReference>
<evidence type="ECO:0000313" key="11">
    <source>
        <dbReference type="Proteomes" id="UP000016935"/>
    </source>
</evidence>
<evidence type="ECO:0000256" key="1">
    <source>
        <dbReference type="ARBA" id="ARBA00022723"/>
    </source>
</evidence>
<organism evidence="10 11">
    <name type="scientific">Exserohilum turcicum (strain 28A)</name>
    <name type="common">Northern leaf blight fungus</name>
    <name type="synonym">Setosphaeria turcica</name>
    <dbReference type="NCBI Taxonomy" id="671987"/>
    <lineage>
        <taxon>Eukaryota</taxon>
        <taxon>Fungi</taxon>
        <taxon>Dikarya</taxon>
        <taxon>Ascomycota</taxon>
        <taxon>Pezizomycotina</taxon>
        <taxon>Dothideomycetes</taxon>
        <taxon>Pleosporomycetidae</taxon>
        <taxon>Pleosporales</taxon>
        <taxon>Pleosporineae</taxon>
        <taxon>Pleosporaceae</taxon>
        <taxon>Exserohilum</taxon>
    </lineage>
</organism>
<evidence type="ECO:0000256" key="7">
    <source>
        <dbReference type="SAM" id="MobiDB-lite"/>
    </source>
</evidence>
<name>R0IKG3_EXST2</name>
<dbReference type="PANTHER" id="PTHR24185:SF8">
    <property type="entry name" value="PNPLA DOMAIN-CONTAINING PROTEIN"/>
    <property type="match status" value="1"/>
</dbReference>
<dbReference type="PANTHER" id="PTHR24185">
    <property type="entry name" value="CALCIUM-INDEPENDENT PHOSPHOLIPASE A2-GAMMA"/>
    <property type="match status" value="1"/>
</dbReference>
<keyword evidence="4 6" id="KW-0443">Lipid metabolism</keyword>
<dbReference type="GeneID" id="19404597"/>
<dbReference type="GO" id="GO:0046486">
    <property type="term" value="P:glycerolipid metabolic process"/>
    <property type="evidence" value="ECO:0007669"/>
    <property type="project" value="UniProtKB-ARBA"/>
</dbReference>
<dbReference type="GO" id="GO:0047499">
    <property type="term" value="F:calcium-independent phospholipase A2 activity"/>
    <property type="evidence" value="ECO:0007669"/>
    <property type="project" value="TreeGrafter"/>
</dbReference>
<keyword evidence="6" id="KW-0442">Lipid degradation</keyword>
<reference evidence="10 11" key="1">
    <citation type="journal article" date="2012" name="PLoS Pathog.">
        <title>Diverse lifestyles and strategies of plant pathogenesis encoded in the genomes of eighteen Dothideomycetes fungi.</title>
        <authorList>
            <person name="Ohm R.A."/>
            <person name="Feau N."/>
            <person name="Henrissat B."/>
            <person name="Schoch C.L."/>
            <person name="Horwitz B.A."/>
            <person name="Barry K.W."/>
            <person name="Condon B.J."/>
            <person name="Copeland A.C."/>
            <person name="Dhillon B."/>
            <person name="Glaser F."/>
            <person name="Hesse C.N."/>
            <person name="Kosti I."/>
            <person name="LaButti K."/>
            <person name="Lindquist E.A."/>
            <person name="Lucas S."/>
            <person name="Salamov A.A."/>
            <person name="Bradshaw R.E."/>
            <person name="Ciuffetti L."/>
            <person name="Hamelin R.C."/>
            <person name="Kema G.H.J."/>
            <person name="Lawrence C."/>
            <person name="Scott J.A."/>
            <person name="Spatafora J.W."/>
            <person name="Turgeon B.G."/>
            <person name="de Wit P.J.G.M."/>
            <person name="Zhong S."/>
            <person name="Goodwin S.B."/>
            <person name="Grigoriev I.V."/>
        </authorList>
    </citation>
    <scope>NUCLEOTIDE SEQUENCE [LARGE SCALE GENOMIC DNA]</scope>
    <source>
        <strain evidence="11">28A</strain>
    </source>
</reference>
<feature type="domain" description="RING-type" evidence="8">
    <location>
        <begin position="389"/>
        <end position="435"/>
    </location>
</feature>
<keyword evidence="2 5" id="KW-0863">Zinc-finger</keyword>
<dbReference type="PROSITE" id="PS50089">
    <property type="entry name" value="ZF_RING_2"/>
    <property type="match status" value="1"/>
</dbReference>
<gene>
    <name evidence="10" type="ORF">SETTUDRAFT_40223</name>
</gene>
<feature type="short sequence motif" description="GXSXG" evidence="6">
    <location>
        <begin position="492"/>
        <end position="496"/>
    </location>
</feature>
<proteinExistence type="predicted"/>
<evidence type="ECO:0000313" key="10">
    <source>
        <dbReference type="EMBL" id="EOA85585.1"/>
    </source>
</evidence>
<dbReference type="InterPro" id="IPR001841">
    <property type="entry name" value="Znf_RING"/>
</dbReference>
<dbReference type="PROSITE" id="PS00518">
    <property type="entry name" value="ZF_RING_1"/>
    <property type="match status" value="1"/>
</dbReference>
<evidence type="ECO:0008006" key="12">
    <source>
        <dbReference type="Google" id="ProtNLM"/>
    </source>
</evidence>
<feature type="region of interest" description="Disordered" evidence="7">
    <location>
        <begin position="938"/>
        <end position="959"/>
    </location>
</feature>
<dbReference type="GO" id="GO:0016042">
    <property type="term" value="P:lipid catabolic process"/>
    <property type="evidence" value="ECO:0007669"/>
    <property type="project" value="UniProtKB-UniRule"/>
</dbReference>
<dbReference type="AlphaFoldDB" id="R0IKG3"/>
<dbReference type="InterPro" id="IPR002641">
    <property type="entry name" value="PNPLA_dom"/>
</dbReference>
<dbReference type="STRING" id="671987.R0IKG3"/>
<dbReference type="InterPro" id="IPR016035">
    <property type="entry name" value="Acyl_Trfase/lysoPLipase"/>
</dbReference>
<dbReference type="InterPro" id="IPR017907">
    <property type="entry name" value="Znf_RING_CS"/>
</dbReference>
<feature type="short sequence motif" description="DGA/G" evidence="6">
    <location>
        <begin position="659"/>
        <end position="661"/>
    </location>
</feature>
<feature type="active site" description="Nucleophile" evidence="6">
    <location>
        <position position="494"/>
    </location>
</feature>